<dbReference type="RefSeq" id="XP_001018154.2">
    <property type="nucleotide sequence ID" value="XM_001018154.2"/>
</dbReference>
<dbReference type="GO" id="GO:0003723">
    <property type="term" value="F:RNA binding"/>
    <property type="evidence" value="ECO:0007669"/>
    <property type="project" value="InterPro"/>
</dbReference>
<dbReference type="GO" id="GO:0006412">
    <property type="term" value="P:translation"/>
    <property type="evidence" value="ECO:0007669"/>
    <property type="project" value="InterPro"/>
</dbReference>
<comment type="similarity">
    <text evidence="1">Belongs to the bacterial ribosomal protein bL21 family.</text>
</comment>
<reference evidence="6" key="1">
    <citation type="journal article" date="2006" name="PLoS Biol.">
        <title>Macronuclear genome sequence of the ciliate Tetrahymena thermophila, a model eukaryote.</title>
        <authorList>
            <person name="Eisen J.A."/>
            <person name="Coyne R.S."/>
            <person name="Wu M."/>
            <person name="Wu D."/>
            <person name="Thiagarajan M."/>
            <person name="Wortman J.R."/>
            <person name="Badger J.H."/>
            <person name="Ren Q."/>
            <person name="Amedeo P."/>
            <person name="Jones K.M."/>
            <person name="Tallon L.J."/>
            <person name="Delcher A.L."/>
            <person name="Salzberg S.L."/>
            <person name="Silva J.C."/>
            <person name="Haas B.J."/>
            <person name="Majoros W.H."/>
            <person name="Farzad M."/>
            <person name="Carlton J.M."/>
            <person name="Smith R.K. Jr."/>
            <person name="Garg J."/>
            <person name="Pearlman R.E."/>
            <person name="Karrer K.M."/>
            <person name="Sun L."/>
            <person name="Manning G."/>
            <person name="Elde N.C."/>
            <person name="Turkewitz A.P."/>
            <person name="Asai D.J."/>
            <person name="Wilkes D.E."/>
            <person name="Wang Y."/>
            <person name="Cai H."/>
            <person name="Collins K."/>
            <person name="Stewart B.A."/>
            <person name="Lee S.R."/>
            <person name="Wilamowska K."/>
            <person name="Weinberg Z."/>
            <person name="Ruzzo W.L."/>
            <person name="Wloga D."/>
            <person name="Gaertig J."/>
            <person name="Frankel J."/>
            <person name="Tsao C.-C."/>
            <person name="Gorovsky M.A."/>
            <person name="Keeling P.J."/>
            <person name="Waller R.F."/>
            <person name="Patron N.J."/>
            <person name="Cherry J.M."/>
            <person name="Stover N.A."/>
            <person name="Krieger C.J."/>
            <person name="del Toro C."/>
            <person name="Ryder H.F."/>
            <person name="Williamson S.C."/>
            <person name="Barbeau R.A."/>
            <person name="Hamilton E.P."/>
            <person name="Orias E."/>
        </authorList>
    </citation>
    <scope>NUCLEOTIDE SEQUENCE [LARGE SCALE GENOMIC DNA]</scope>
    <source>
        <strain evidence="6">SB210</strain>
    </source>
</reference>
<dbReference type="GO" id="GO:0003735">
    <property type="term" value="F:structural constituent of ribosome"/>
    <property type="evidence" value="ECO:0007669"/>
    <property type="project" value="InterPro"/>
</dbReference>
<dbReference type="SUPFAM" id="SSF141091">
    <property type="entry name" value="L21p-like"/>
    <property type="match status" value="1"/>
</dbReference>
<dbReference type="PANTHER" id="PTHR21349:SF0">
    <property type="entry name" value="LARGE RIBOSOMAL SUBUNIT PROTEIN BL21M"/>
    <property type="match status" value="1"/>
</dbReference>
<sequence length="235" mass="27588">MIIANKLFSNLAKTQVKQFAFHNYITAAFGRAKPKVNHHTPFEEKDYSELKIYDDERLMDKQYKRIRDEYQKAAVKKEHRRERIEQIKAERPEIPPEDQKLVIHDPQIGIQYPAIENQIFAVVEILGFQYKVAQDDILTIDWLSEYDINDQVVFDNVLLVGTTDYTSIGRPYISTAKVYATVEEQTQGEKVLGLHMRRRKTSRKSWGHRQKMTVLRIDRIEHNLGEKELTKAVSL</sequence>
<accession>I7LVD3</accession>
<keyword evidence="7" id="KW-0002">3D-structure</keyword>
<keyword evidence="6" id="KW-1185">Reference proteome</keyword>
<evidence type="ECO:0000313" key="6">
    <source>
        <dbReference type="Proteomes" id="UP000009168"/>
    </source>
</evidence>
<dbReference type="InterPro" id="IPR028909">
    <property type="entry name" value="bL21-like"/>
</dbReference>
<dbReference type="NCBIfam" id="TIGR00061">
    <property type="entry name" value="L21"/>
    <property type="match status" value="1"/>
</dbReference>
<dbReference type="Proteomes" id="UP000009168">
    <property type="component" value="Unassembled WGS sequence"/>
</dbReference>
<name>I7LVD3_TETTS</name>
<dbReference type="HAMAP" id="MF_01363">
    <property type="entry name" value="Ribosomal_bL21"/>
    <property type="match status" value="1"/>
</dbReference>
<dbReference type="InterPro" id="IPR036164">
    <property type="entry name" value="bL21-like_sf"/>
</dbReference>
<dbReference type="PANTHER" id="PTHR21349">
    <property type="entry name" value="50S RIBOSOMAL PROTEIN L21"/>
    <property type="match status" value="1"/>
</dbReference>
<dbReference type="PDB" id="6Z1P">
    <property type="method" value="EM"/>
    <property type="resolution" value="3.70 A"/>
    <property type="chains" value="Av=1-235"/>
</dbReference>
<dbReference type="KEGG" id="tet:TTHERM_00280990"/>
<evidence type="ECO:0007829" key="7">
    <source>
        <dbReference type="PDB" id="6Z1P"/>
    </source>
</evidence>
<proteinExistence type="evidence at protein level"/>
<evidence type="ECO:0000256" key="4">
    <source>
        <dbReference type="ARBA" id="ARBA00044129"/>
    </source>
</evidence>
<evidence type="ECO:0000313" key="5">
    <source>
        <dbReference type="EMBL" id="EAR97909.2"/>
    </source>
</evidence>
<gene>
    <name evidence="5" type="ORF">TTHERM_00280990</name>
</gene>
<dbReference type="Pfam" id="PF00829">
    <property type="entry name" value="Ribosomal_L21p"/>
    <property type="match status" value="1"/>
</dbReference>
<evidence type="ECO:0000256" key="2">
    <source>
        <dbReference type="ARBA" id="ARBA00022980"/>
    </source>
</evidence>
<dbReference type="EMBL" id="GG662656">
    <property type="protein sequence ID" value="EAR97909.2"/>
    <property type="molecule type" value="Genomic_DNA"/>
</dbReference>
<dbReference type="InterPro" id="IPR001787">
    <property type="entry name" value="Ribosomal_bL21"/>
</dbReference>
<dbReference type="AlphaFoldDB" id="I7LVD3"/>
<dbReference type="GeneID" id="7843272"/>
<dbReference type="STRING" id="312017.I7LVD3"/>
<protein>
    <recommendedName>
        <fullName evidence="4">Large ribosomal subunit protein bL21m</fullName>
    </recommendedName>
</protein>
<dbReference type="GO" id="GO:0005762">
    <property type="term" value="C:mitochondrial large ribosomal subunit"/>
    <property type="evidence" value="ECO:0007669"/>
    <property type="project" value="TreeGrafter"/>
</dbReference>
<dbReference type="eggNOG" id="KOG1686">
    <property type="taxonomic scope" value="Eukaryota"/>
</dbReference>
<dbReference type="EMDB" id="EMD-11032"/>
<keyword evidence="2 5" id="KW-0689">Ribosomal protein</keyword>
<dbReference type="InParanoid" id="I7LVD3"/>
<organism evidence="5 6">
    <name type="scientific">Tetrahymena thermophila (strain SB210)</name>
    <dbReference type="NCBI Taxonomy" id="312017"/>
    <lineage>
        <taxon>Eukaryota</taxon>
        <taxon>Sar</taxon>
        <taxon>Alveolata</taxon>
        <taxon>Ciliophora</taxon>
        <taxon>Intramacronucleata</taxon>
        <taxon>Oligohymenophorea</taxon>
        <taxon>Hymenostomatida</taxon>
        <taxon>Tetrahymenina</taxon>
        <taxon>Tetrahymenidae</taxon>
        <taxon>Tetrahymena</taxon>
    </lineage>
</organism>
<evidence type="ECO:0000256" key="1">
    <source>
        <dbReference type="ARBA" id="ARBA00008563"/>
    </source>
</evidence>
<reference evidence="7" key="2">
    <citation type="journal article" date="2020" name="Elife">
        <title>Ciliate mitoribosome illuminates evolutionary steps of mitochondrial translation.</title>
        <authorList>
            <person name="Tobiasson V."/>
            <person name="Amunts A."/>
        </authorList>
    </citation>
    <scope>STRUCTURE BY ELECTRON MICROSCOPY (3.70 ANGSTROMS)</scope>
</reference>
<keyword evidence="3" id="KW-0687">Ribonucleoprotein</keyword>
<evidence type="ECO:0000256" key="3">
    <source>
        <dbReference type="ARBA" id="ARBA00023274"/>
    </source>
</evidence>
<dbReference type="OrthoDB" id="5994at2759"/>